<accession>A0A6J7A8W4</accession>
<protein>
    <submittedName>
        <fullName evidence="1">Unannotated protein</fullName>
    </submittedName>
</protein>
<evidence type="ECO:0000313" key="1">
    <source>
        <dbReference type="EMBL" id="CAB4829356.1"/>
    </source>
</evidence>
<reference evidence="1" key="1">
    <citation type="submission" date="2020-05" db="EMBL/GenBank/DDBJ databases">
        <authorList>
            <person name="Chiriac C."/>
            <person name="Salcher M."/>
            <person name="Ghai R."/>
            <person name="Kavagutti S V."/>
        </authorList>
    </citation>
    <scope>NUCLEOTIDE SEQUENCE</scope>
</reference>
<sequence length="57" mass="5903">MPLCLLTSGLVRTASQHQSASLASDVQSLEPLTMYSSPSRSARVVSAARSLPADGSL</sequence>
<proteinExistence type="predicted"/>
<name>A0A6J7A8W4_9ZZZZ</name>
<dbReference type="EMBL" id="CAFABA010000045">
    <property type="protein sequence ID" value="CAB4829356.1"/>
    <property type="molecule type" value="Genomic_DNA"/>
</dbReference>
<organism evidence="1">
    <name type="scientific">freshwater metagenome</name>
    <dbReference type="NCBI Taxonomy" id="449393"/>
    <lineage>
        <taxon>unclassified sequences</taxon>
        <taxon>metagenomes</taxon>
        <taxon>ecological metagenomes</taxon>
    </lineage>
</organism>
<gene>
    <name evidence="1" type="ORF">UFOPK3139_01297</name>
</gene>
<dbReference type="AlphaFoldDB" id="A0A6J7A8W4"/>